<organism evidence="2 3">
    <name type="scientific">Streptomyces phage ZL12</name>
    <dbReference type="NCBI Taxonomy" id="2570911"/>
    <lineage>
        <taxon>Viruses</taxon>
        <taxon>Duplodnaviria</taxon>
        <taxon>Heunggongvirae</taxon>
        <taxon>Uroviricota</taxon>
        <taxon>Caudoviricetes</taxon>
        <taxon>Fuzanglongvirus</taxon>
        <taxon>Fuzanglongvirus ZL12</taxon>
    </lineage>
</organism>
<name>D0UWI4_9CAUD</name>
<reference evidence="2 3" key="1">
    <citation type="journal article" date="2010" name="J. Bacteriol.">
        <title>Characterization of the replication, transfer, and plasmid/lytic phage cycle of the Streptomyces plasmid-phage pZL12.</title>
        <authorList>
            <person name="Zhong L."/>
            <person name="Cheng Q."/>
            <person name="Tian X."/>
            <person name="Zhao L."/>
            <person name="Qin Z."/>
        </authorList>
    </citation>
    <scope>NUCLEOTIDE SEQUENCE [LARGE SCALE GENOMIC DNA]</scope>
</reference>
<dbReference type="KEGG" id="vg:80142695"/>
<gene>
    <name evidence="2" type="ORF">pZL12.79c</name>
</gene>
<feature type="compositionally biased region" description="Polar residues" evidence="1">
    <location>
        <begin position="1"/>
        <end position="14"/>
    </location>
</feature>
<proteinExistence type="predicted"/>
<dbReference type="EMBL" id="GQ919031">
    <property type="protein sequence ID" value="ACX71156.1"/>
    <property type="molecule type" value="Genomic_DNA"/>
</dbReference>
<evidence type="ECO:0000313" key="2">
    <source>
        <dbReference type="EMBL" id="ACX71156.1"/>
    </source>
</evidence>
<keyword evidence="3" id="KW-1185">Reference proteome</keyword>
<dbReference type="Proteomes" id="UP000298310">
    <property type="component" value="Segment"/>
</dbReference>
<evidence type="ECO:0000256" key="1">
    <source>
        <dbReference type="SAM" id="MobiDB-lite"/>
    </source>
</evidence>
<feature type="region of interest" description="Disordered" evidence="1">
    <location>
        <begin position="1"/>
        <end position="23"/>
    </location>
</feature>
<evidence type="ECO:0000313" key="3">
    <source>
        <dbReference type="Proteomes" id="UP000298310"/>
    </source>
</evidence>
<sequence>MNQRSRITGQTAHTTDLDTNEAHHRVVATPTVRPRRLIAAGVKRGNGRLVIQAVAA</sequence>
<protein>
    <submittedName>
        <fullName evidence="2">Uncharacterized protein</fullName>
    </submittedName>
</protein>
<accession>D0UWI4</accession>